<proteinExistence type="predicted"/>
<feature type="compositionally biased region" description="Low complexity" evidence="2">
    <location>
        <begin position="2358"/>
        <end position="2369"/>
    </location>
</feature>
<feature type="compositionally biased region" description="Polar residues" evidence="2">
    <location>
        <begin position="1954"/>
        <end position="1965"/>
    </location>
</feature>
<evidence type="ECO:0000313" key="6">
    <source>
        <dbReference type="EMBL" id="EAR87678.3"/>
    </source>
</evidence>
<feature type="region of interest" description="Disordered" evidence="2">
    <location>
        <begin position="1776"/>
        <end position="1853"/>
    </location>
</feature>
<name>I7MHL7_TETTS</name>
<feature type="region of interest" description="Disordered" evidence="2">
    <location>
        <begin position="1893"/>
        <end position="2032"/>
    </location>
</feature>
<feature type="compositionally biased region" description="Basic and acidic residues" evidence="2">
    <location>
        <begin position="1834"/>
        <end position="1849"/>
    </location>
</feature>
<dbReference type="PANTHER" id="PTHR22050:SF0">
    <property type="entry name" value="TRANSMEMBRANE PROTEIN 131 HOMOLOG"/>
    <property type="match status" value="1"/>
</dbReference>
<feature type="compositionally biased region" description="Low complexity" evidence="2">
    <location>
        <begin position="2685"/>
        <end position="2699"/>
    </location>
</feature>
<gene>
    <name evidence="6" type="ORF">TTHERM_00538990</name>
</gene>
<feature type="signal peptide" evidence="4">
    <location>
        <begin position="1"/>
        <end position="26"/>
    </location>
</feature>
<evidence type="ECO:0000256" key="2">
    <source>
        <dbReference type="SAM" id="MobiDB-lite"/>
    </source>
</evidence>
<feature type="compositionally biased region" description="Low complexity" evidence="2">
    <location>
        <begin position="1893"/>
        <end position="1911"/>
    </location>
</feature>
<evidence type="ECO:0000313" key="7">
    <source>
        <dbReference type="Proteomes" id="UP000009168"/>
    </source>
</evidence>
<dbReference type="InParanoid" id="I7MHL7"/>
<feature type="compositionally biased region" description="Low complexity" evidence="2">
    <location>
        <begin position="1988"/>
        <end position="2027"/>
    </location>
</feature>
<dbReference type="EMBL" id="GG662849">
    <property type="protein sequence ID" value="EAR87678.3"/>
    <property type="molecule type" value="Genomic_DNA"/>
</dbReference>
<feature type="region of interest" description="Disordered" evidence="2">
    <location>
        <begin position="2183"/>
        <end position="2202"/>
    </location>
</feature>
<feature type="compositionally biased region" description="Low complexity" evidence="2">
    <location>
        <begin position="2096"/>
        <end position="2113"/>
    </location>
</feature>
<feature type="compositionally biased region" description="Polar residues" evidence="2">
    <location>
        <begin position="2617"/>
        <end position="2651"/>
    </location>
</feature>
<dbReference type="InterPro" id="IPR039877">
    <property type="entry name" value="TMEM131-like"/>
</dbReference>
<feature type="compositionally biased region" description="Acidic residues" evidence="2">
    <location>
        <begin position="1969"/>
        <end position="1980"/>
    </location>
</feature>
<feature type="compositionally biased region" description="Acidic residues" evidence="2">
    <location>
        <begin position="1791"/>
        <end position="1802"/>
    </location>
</feature>
<sequence length="2826" mass="326289">MKERFLILFLFIVVTGFIQQAPQVSGQQSGSSSSQSMCGQEEQPVYLKDSCRILFSDHNVQCSQDIDPSRRNGNYFQQGRIVNGKNGQGCSSGHYVIKQQGQTLNSNVNSIILNQNQFPITPYIQQISNKQHCQEFFEKAAYVYQDDCEILQSNTIQVNLDDHFYINSNKDFSFIEVMSDIQFPSHSSCTSSAGCSSQAQSSTTSEQRRDIPSDKSNTNSNLLFNRLFSSWNQVISEEIHTLIETQGEIKIYNHSTDYVLYILDIIQDSNIITIPEKKQDIYQNKERVIKFYVIPEETGANQEINLYFKVRFYDNRLMKPVSQRTVMYTITLANVKHNVFGIKPINLGKVIQGQISQQQLSLINPFQQDLIISEIQFLKKYLFLSESLDEFLQSERNHIIQSKDLQNKQKWILKQNENSHIIDIFAYQNQTGSFTDYIKIFYEHSQIVIQIPIHFRIITNSISFKNNFLFMGVISSRQGYNSRSIIIENNSGVAVEILDIIVHFKNNYSCLQAEAVLDFDEQKQRQTSSSQIYPFLEYSKVGCIQQNKKLVIRAFEQNKKIGVLKIFPKFQDLNTQQKIFEGRIQIVTNITNFDIEQEFKFYRHEQLINYTSTQTSFKVAIKPEDTVNQQTYIPSTKVPSEKRVLEIVNTFSSQIKLTGLIKPPVTNGFDFDKNILISDFQKVKIDVGEKKSIFNFQLIGNTQKVDTYILLEFNHNFVIPVFFKIYNMHLLCSINSIPDYFDCTELSQHELIKFGNKAINKTAIQEFRLKNDNPEVVTLYGIYKLQSPINIILKKQINYQGQVQQQTQNRVIVETNKKTPLMYVGPYDEAIFTIELNTQNIVKSYNDLIQTQTNYEQFSFLMEYNVVDGDTELIPPNIHFKRLINELDQPQVVYIKNTYDVALKVVDFQVSDPRFQILSYTRTIPAKSTKQLLTLVFNRTFGYGQNIKPTNDDNFISIEDMIMWNVTQSMLQNAEKNILSADVIVNFDIKNIFISATAEVQQLKLINEQVIDFNNTETNQFYTKSLTFFNPLDIPVSFQLYLAPQNISTPENYISKQTQFQQEVEFLFVVPQDSLQNSPIIKEVYDNLSIFFTNRGAEQLTEIQHQDVVKILSNNPDFDRSQEKDLIHCSEVIKQYQKYFEELEAQEQQFQNNNQGDNKSSSNNNKISQSGNYICKKGLVTQKINNYLIKIEFNKQLADFYNDPQRHIQKIKNTIIQIQSLKREVVEITTTTRNRPSLFNYNIKTDKGLWEKIKYFLSFGISFNQNSAENTVAEWQSQLHNFNNEWQYSYNNAQKNNDVLSQQQFFLSSEVLNKTLVLQPKQTLEINSLIYLPKYGQTQNNLIIKSNASGIDIIPIRGRSGVGQIKLTEIKNMSPLLFSQLQSQKNKSDDEIKYREFIQDNINNDVFLYALTQEELDGAQKHKVDSMKNFVIKNIGQYPISIKNIFIESQPCAAYGFFILGCSCSFKLEPQQERTITIGYKTDYPYDTLEKNIYFYTQTYHIKFKLRAQFYHKPTYNPEASPGTYTIIHPMVNKKLADNIIEIFNENNESIFGNQDISNENNEKLLSIFLENIEKATVAAHKSFEIREDVLEQAKHYLITNTQINRHEIASKVNANYYFNYFIITIIFMTLIFFFYTFISFLFQEILSLNSKKNKYEFSQSSKAQTANQSQQSQQNKNNQSNSSNLKIKKNSGQQINVADQAQDQISYDISQFIKQNKLDPSILSYKAELQKIKEFQEKQQLEIRLQKQKQLQQRKNKERTLEELKQNQVQQFYQNQKDNQKDYFNNNSDKEDDGLEEDEEIDCIKTTNKNKQIDNKSNQHQQNTNLTNNQTQRFEKEDLQNVKSRDQQQQHMIQQQLNGLQHQQGLQSQIQQQVQQQQQYQVQEQQQSTTQTTQEDQQISSQQQTSSQQSKPNIQKKQQKDKHKKTKREKEREKVVIITRENENNSKPHSLDNNESSLQNGQNKQENENSDEEEYDEDIAVIRKNSNKSSSSATATNASMNNSHANFETRKSSGSNPTSSQQNQSNRVKDESIQKEIEELYMRQQKIKYEQKSQQQQQKQQQQLQQKQQQSKANQKQQVQQSRQGFTDNKVGKMSNYQSEQQSQQQQVMQATQKIADDLMNQWGGQNQAAQKRKKSENFIVDDFHQANEIGLQNSNQANSYQFGQQQQMQKKAFLVHDHISSCGEDDDNNPASSSNIRKKKISKASQDIITQFPQIQQLVDQSNKSQYQQYQQQTTPSKPAKMQDDKQQLNQFSAIQQKKDDQFNNQNDFQELDYMDNPLLMTLTASYNSSSSINHTFNILQNNQKLLQQQNVDQTAKNMEDHNPSGVAEKKEQQTHEDEEEFDENQSKSNDLNNKSSESSQLSSGDSLSEEDIDNFKRSNEHIKAIGFTRLGQLQGSFLGNDDDNNSTYSNNNNSLKNSQNFTKDTNVQVNQLQSQNSITSQGNLNTQIKDPFNSSTANTYIPNQIQTTQNSNQNEPYRNIFNYQSESSDDDNSQPIQRRYYNVFSQPTLIYPINLLSQNNAVDMSSSVDPVGVESSFSSDTQQLNLGGVLTHNRANSSQFSPSQSQNFQQTIGTSILNNPPNNRNFVPYASNSTNLSGSQTLIESNNIHLFNNPGTSFNPNSSQNLYLSNQKYSNPPQQQSASSTVPNKDSESEFFSDEQPLCNPTLLSTNQSQEKNEITVSNRQQNTQQQRSNTSFNFPHMANSRNPYPTSGNISKKMPLKSSANELDEGNPSVIQQQPFNFQKQFPQQGFVNTTNTKPILSNAAIKFPTIGPPPGMCMVPDNLKGSKTLNSNQPEQFKTTELKFDLSAPPGLIGQPPKNNQ</sequence>
<evidence type="ECO:0000256" key="1">
    <source>
        <dbReference type="SAM" id="Coils"/>
    </source>
</evidence>
<organism evidence="6 7">
    <name type="scientific">Tetrahymena thermophila (strain SB210)</name>
    <dbReference type="NCBI Taxonomy" id="312017"/>
    <lineage>
        <taxon>Eukaryota</taxon>
        <taxon>Sar</taxon>
        <taxon>Alveolata</taxon>
        <taxon>Ciliophora</taxon>
        <taxon>Intramacronucleata</taxon>
        <taxon>Oligohymenophorea</taxon>
        <taxon>Hymenostomatida</taxon>
        <taxon>Tetrahymenina</taxon>
        <taxon>Tetrahymenidae</taxon>
        <taxon>Tetrahymena</taxon>
    </lineage>
</organism>
<dbReference type="GO" id="GO:0016020">
    <property type="term" value="C:membrane"/>
    <property type="evidence" value="ECO:0007669"/>
    <property type="project" value="TreeGrafter"/>
</dbReference>
<keyword evidence="7" id="KW-1185">Reference proteome</keyword>
<dbReference type="Proteomes" id="UP000009168">
    <property type="component" value="Unassembled WGS sequence"/>
</dbReference>
<feature type="compositionally biased region" description="Low complexity" evidence="2">
    <location>
        <begin position="2063"/>
        <end position="2085"/>
    </location>
</feature>
<feature type="compositionally biased region" description="Low complexity" evidence="2">
    <location>
        <begin position="1819"/>
        <end position="1833"/>
    </location>
</feature>
<keyword evidence="3 6" id="KW-0812">Transmembrane</keyword>
<feature type="compositionally biased region" description="Basic and acidic residues" evidence="2">
    <location>
        <begin position="2320"/>
        <end position="2338"/>
    </location>
</feature>
<feature type="region of interest" description="Disordered" evidence="2">
    <location>
        <begin position="1660"/>
        <end position="1687"/>
    </location>
</feature>
<dbReference type="OrthoDB" id="168404at2759"/>
<feature type="region of interest" description="Disordered" evidence="2">
    <location>
        <begin position="194"/>
        <end position="217"/>
    </location>
</feature>
<dbReference type="PANTHER" id="PTHR22050">
    <property type="entry name" value="RW1 PROTEIN HOMOLOG"/>
    <property type="match status" value="1"/>
</dbReference>
<feature type="region of interest" description="Disordered" evidence="2">
    <location>
        <begin position="2617"/>
        <end position="2716"/>
    </location>
</feature>
<feature type="compositionally biased region" description="Polar residues" evidence="2">
    <location>
        <begin position="2707"/>
        <end position="2716"/>
    </location>
</feature>
<feature type="chain" id="PRO_5003712240" evidence="4">
    <location>
        <begin position="27"/>
        <end position="2826"/>
    </location>
</feature>
<keyword evidence="1" id="KW-0175">Coiled coil</keyword>
<feature type="compositionally biased region" description="Low complexity" evidence="2">
    <location>
        <begin position="2408"/>
        <end position="2423"/>
    </location>
</feature>
<evidence type="ECO:0000256" key="3">
    <source>
        <dbReference type="SAM" id="Phobius"/>
    </source>
</evidence>
<feature type="region of interest" description="Disordered" evidence="2">
    <location>
        <begin position="2404"/>
        <end position="2423"/>
    </location>
</feature>
<keyword evidence="3" id="KW-1133">Transmembrane helix</keyword>
<dbReference type="eggNOG" id="KOG3620">
    <property type="taxonomic scope" value="Eukaryota"/>
</dbReference>
<feature type="compositionally biased region" description="Basic residues" evidence="2">
    <location>
        <begin position="1918"/>
        <end position="1928"/>
    </location>
</feature>
<evidence type="ECO:0000259" key="5">
    <source>
        <dbReference type="Pfam" id="PF24501"/>
    </source>
</evidence>
<feature type="coiled-coil region" evidence="1">
    <location>
        <begin position="1739"/>
        <end position="1768"/>
    </location>
</feature>
<evidence type="ECO:0000256" key="4">
    <source>
        <dbReference type="SAM" id="SignalP"/>
    </source>
</evidence>
<feature type="compositionally biased region" description="Basic and acidic residues" evidence="2">
    <location>
        <begin position="1929"/>
        <end position="1953"/>
    </location>
</feature>
<keyword evidence="4" id="KW-0732">Signal</keyword>
<accession>I7MHL7</accession>
<feature type="compositionally biased region" description="Low complexity" evidence="2">
    <location>
        <begin position="194"/>
        <end position="205"/>
    </location>
</feature>
<feature type="transmembrane region" description="Helical" evidence="3">
    <location>
        <begin position="1618"/>
        <end position="1643"/>
    </location>
</feature>
<dbReference type="KEGG" id="tet:TTHERM_00538990"/>
<dbReference type="RefSeq" id="XP_001007923.3">
    <property type="nucleotide sequence ID" value="XM_001007923.3"/>
</dbReference>
<dbReference type="InterPro" id="IPR055437">
    <property type="entry name" value="TMEM131L_Ig_5"/>
</dbReference>
<dbReference type="GeneID" id="7839144"/>
<feature type="domain" description="TMEM131L fifth Ig-like" evidence="5">
    <location>
        <begin position="1434"/>
        <end position="1498"/>
    </location>
</feature>
<protein>
    <submittedName>
        <fullName evidence="6">Transmembrane protein, putative</fullName>
    </submittedName>
</protein>
<feature type="region of interest" description="Disordered" evidence="2">
    <location>
        <begin position="2063"/>
        <end position="2113"/>
    </location>
</feature>
<feature type="compositionally biased region" description="Low complexity" evidence="2">
    <location>
        <begin position="1660"/>
        <end position="1686"/>
    </location>
</feature>
<feature type="region of interest" description="Disordered" evidence="2">
    <location>
        <begin position="2319"/>
        <end position="2373"/>
    </location>
</feature>
<keyword evidence="3" id="KW-0472">Membrane</keyword>
<dbReference type="Pfam" id="PF24501">
    <property type="entry name" value="Ig_TMEM131L_5"/>
    <property type="match status" value="1"/>
</dbReference>
<reference evidence="7" key="1">
    <citation type="journal article" date="2006" name="PLoS Biol.">
        <title>Macronuclear genome sequence of the ciliate Tetrahymena thermophila, a model eukaryote.</title>
        <authorList>
            <person name="Eisen J.A."/>
            <person name="Coyne R.S."/>
            <person name="Wu M."/>
            <person name="Wu D."/>
            <person name="Thiagarajan M."/>
            <person name="Wortman J.R."/>
            <person name="Badger J.H."/>
            <person name="Ren Q."/>
            <person name="Amedeo P."/>
            <person name="Jones K.M."/>
            <person name="Tallon L.J."/>
            <person name="Delcher A.L."/>
            <person name="Salzberg S.L."/>
            <person name="Silva J.C."/>
            <person name="Haas B.J."/>
            <person name="Majoros W.H."/>
            <person name="Farzad M."/>
            <person name="Carlton J.M."/>
            <person name="Smith R.K. Jr."/>
            <person name="Garg J."/>
            <person name="Pearlman R.E."/>
            <person name="Karrer K.M."/>
            <person name="Sun L."/>
            <person name="Manning G."/>
            <person name="Elde N.C."/>
            <person name="Turkewitz A.P."/>
            <person name="Asai D.J."/>
            <person name="Wilkes D.E."/>
            <person name="Wang Y."/>
            <person name="Cai H."/>
            <person name="Collins K."/>
            <person name="Stewart B.A."/>
            <person name="Lee S.R."/>
            <person name="Wilamowska K."/>
            <person name="Weinberg Z."/>
            <person name="Ruzzo W.L."/>
            <person name="Wloga D."/>
            <person name="Gaertig J."/>
            <person name="Frankel J."/>
            <person name="Tsao C.-C."/>
            <person name="Gorovsky M.A."/>
            <person name="Keeling P.J."/>
            <person name="Waller R.F."/>
            <person name="Patron N.J."/>
            <person name="Cherry J.M."/>
            <person name="Stover N.A."/>
            <person name="Krieger C.J."/>
            <person name="del Toro C."/>
            <person name="Ryder H.F."/>
            <person name="Williamson S.C."/>
            <person name="Barbeau R.A."/>
            <person name="Hamilton E.P."/>
            <person name="Orias E."/>
        </authorList>
    </citation>
    <scope>NUCLEOTIDE SEQUENCE [LARGE SCALE GENOMIC DNA]</scope>
    <source>
        <strain evidence="7">SB210</strain>
    </source>
</reference>